<dbReference type="InterPro" id="IPR027417">
    <property type="entry name" value="P-loop_NTPase"/>
</dbReference>
<accession>A0A7C4D8L2</accession>
<gene>
    <name evidence="4" type="ORF">ENU14_03495</name>
</gene>
<comment type="caution">
    <text evidence="4">The sequence shown here is derived from an EMBL/GenBank/DDBJ whole genome shotgun (WGS) entry which is preliminary data.</text>
</comment>
<dbReference type="Pfam" id="PF06745">
    <property type="entry name" value="ATPase"/>
    <property type="match status" value="1"/>
</dbReference>
<evidence type="ECO:0000256" key="1">
    <source>
        <dbReference type="ARBA" id="ARBA00022741"/>
    </source>
</evidence>
<proteinExistence type="predicted"/>
<evidence type="ECO:0000313" key="4">
    <source>
        <dbReference type="EMBL" id="HGM58636.1"/>
    </source>
</evidence>
<dbReference type="Gene3D" id="3.40.50.300">
    <property type="entry name" value="P-loop containing nucleotide triphosphate hydrolases"/>
    <property type="match status" value="1"/>
</dbReference>
<dbReference type="GO" id="GO:0005524">
    <property type="term" value="F:ATP binding"/>
    <property type="evidence" value="ECO:0007669"/>
    <property type="project" value="UniProtKB-KW"/>
</dbReference>
<evidence type="ECO:0000256" key="2">
    <source>
        <dbReference type="ARBA" id="ARBA00022840"/>
    </source>
</evidence>
<dbReference type="InterPro" id="IPR014774">
    <property type="entry name" value="KaiC-like_dom"/>
</dbReference>
<name>A0A7C4D8L2_STAMA</name>
<keyword evidence="1" id="KW-0547">Nucleotide-binding</keyword>
<protein>
    <submittedName>
        <fullName evidence="4">AAA family ATPase</fullName>
    </submittedName>
</protein>
<keyword evidence="2" id="KW-0067">ATP-binding</keyword>
<sequence>MGDYLSTISRIEFDVDIFKYILPAGILRNSFIIIAGRGGTGKSLLINSIVKSFIEKGEPVVYVDYDDDPGSILSYFEAIGLNLDEAWSKGLFYLIDGFSFMIKGFKPQKPSFVVDEDDPRELDSTISKIIKVLDEKNIRNRGLLVIDSFNIYLNYHEASRVLELVWILRANTSKARGVLTITTLHTDTEYYKDFLDGVEHVVDGIILTENIEQHPFLQEYSIPLRQIMVKKMKGVPHRTGWTLYTIYDSKPLPVRIKKEESS</sequence>
<dbReference type="EMBL" id="DTBJ01000024">
    <property type="protein sequence ID" value="HGM58636.1"/>
    <property type="molecule type" value="Genomic_DNA"/>
</dbReference>
<dbReference type="SUPFAM" id="SSF52540">
    <property type="entry name" value="P-loop containing nucleoside triphosphate hydrolases"/>
    <property type="match status" value="1"/>
</dbReference>
<dbReference type="AlphaFoldDB" id="A0A7C4D8L2"/>
<dbReference type="PANTHER" id="PTHR43637:SF2">
    <property type="entry name" value="PROTEIN GVPD 1"/>
    <property type="match status" value="1"/>
</dbReference>
<dbReference type="PANTHER" id="PTHR43637">
    <property type="entry name" value="UPF0273 PROTEIN TM_0370"/>
    <property type="match status" value="1"/>
</dbReference>
<reference evidence="4" key="1">
    <citation type="journal article" date="2020" name="mSystems">
        <title>Genome- and Community-Level Interaction Insights into Carbon Utilization and Element Cycling Functions of Hydrothermarchaeota in Hydrothermal Sediment.</title>
        <authorList>
            <person name="Zhou Z."/>
            <person name="Liu Y."/>
            <person name="Xu W."/>
            <person name="Pan J."/>
            <person name="Luo Z.H."/>
            <person name="Li M."/>
        </authorList>
    </citation>
    <scope>NUCLEOTIDE SEQUENCE [LARGE SCALE GENOMIC DNA]</scope>
    <source>
        <strain evidence="4">SpSt-642</strain>
    </source>
</reference>
<feature type="domain" description="KaiC-like" evidence="3">
    <location>
        <begin position="19"/>
        <end position="248"/>
    </location>
</feature>
<organism evidence="4">
    <name type="scientific">Staphylothermus marinus</name>
    <dbReference type="NCBI Taxonomy" id="2280"/>
    <lineage>
        <taxon>Archaea</taxon>
        <taxon>Thermoproteota</taxon>
        <taxon>Thermoprotei</taxon>
        <taxon>Desulfurococcales</taxon>
        <taxon>Desulfurococcaceae</taxon>
        <taxon>Staphylothermus</taxon>
    </lineage>
</organism>
<evidence type="ECO:0000259" key="3">
    <source>
        <dbReference type="Pfam" id="PF06745"/>
    </source>
</evidence>